<proteinExistence type="predicted"/>
<comment type="caution">
    <text evidence="1">The sequence shown here is derived from an EMBL/GenBank/DDBJ whole genome shotgun (WGS) entry which is preliminary data.</text>
</comment>
<evidence type="ECO:0000313" key="1">
    <source>
        <dbReference type="EMBL" id="CAG8680089.1"/>
    </source>
</evidence>
<dbReference type="AlphaFoldDB" id="A0A9N9EHN0"/>
<evidence type="ECO:0000313" key="2">
    <source>
        <dbReference type="Proteomes" id="UP000789739"/>
    </source>
</evidence>
<reference evidence="1" key="1">
    <citation type="submission" date="2021-06" db="EMBL/GenBank/DDBJ databases">
        <authorList>
            <person name="Kallberg Y."/>
            <person name="Tangrot J."/>
            <person name="Rosling A."/>
        </authorList>
    </citation>
    <scope>NUCLEOTIDE SEQUENCE</scope>
    <source>
        <strain evidence="1">BR232B</strain>
    </source>
</reference>
<organism evidence="1 2">
    <name type="scientific">Paraglomus brasilianum</name>
    <dbReference type="NCBI Taxonomy" id="144538"/>
    <lineage>
        <taxon>Eukaryota</taxon>
        <taxon>Fungi</taxon>
        <taxon>Fungi incertae sedis</taxon>
        <taxon>Mucoromycota</taxon>
        <taxon>Glomeromycotina</taxon>
        <taxon>Glomeromycetes</taxon>
        <taxon>Paraglomerales</taxon>
        <taxon>Paraglomeraceae</taxon>
        <taxon>Paraglomus</taxon>
    </lineage>
</organism>
<dbReference type="Proteomes" id="UP000789739">
    <property type="component" value="Unassembled WGS sequence"/>
</dbReference>
<protein>
    <submittedName>
        <fullName evidence="1">6981_t:CDS:1</fullName>
    </submittedName>
</protein>
<name>A0A9N9EHN0_9GLOM</name>
<dbReference type="EMBL" id="CAJVPI010006757">
    <property type="protein sequence ID" value="CAG8680089.1"/>
    <property type="molecule type" value="Genomic_DNA"/>
</dbReference>
<feature type="non-terminal residue" evidence="1">
    <location>
        <position position="103"/>
    </location>
</feature>
<accession>A0A9N9EHN0</accession>
<keyword evidence="2" id="KW-1185">Reference proteome</keyword>
<gene>
    <name evidence="1" type="ORF">PBRASI_LOCUS11757</name>
</gene>
<sequence length="103" mass="11632">KMSNIYAELARLNLNTEQKAALIYYLTEDGEAEAKAEKAFIACNNDEEKHAYLNLVLESLSGKSRSTEIESVNLVPEFVEKLKLDTYKEPVFGNFEVKGVDLK</sequence>
<feature type="non-terminal residue" evidence="1">
    <location>
        <position position="1"/>
    </location>
</feature>